<evidence type="ECO:0000256" key="1">
    <source>
        <dbReference type="ARBA" id="ARBA00015005"/>
    </source>
</evidence>
<reference evidence="5" key="1">
    <citation type="journal article" date="2016" name="Mol. Ecol. Resour.">
        <title>Evaluation of the impact of RNA preservation methods of spiders for de novo transcriptome assembly.</title>
        <authorList>
            <person name="Kono N."/>
            <person name="Nakamura H."/>
            <person name="Ito Y."/>
            <person name="Tomita M."/>
            <person name="Arakawa K."/>
        </authorList>
    </citation>
    <scope>NUCLEOTIDE SEQUENCE</scope>
    <source>
        <tissue evidence="5">Whole body</tissue>
    </source>
</reference>
<accession>A0A2L2YB78</accession>
<dbReference type="PANTHER" id="PTHR31383:SF2">
    <property type="entry name" value="OXIDATIVE STRESS-RESPONSIVE SERINE-RICH PROTEIN 1"/>
    <property type="match status" value="1"/>
</dbReference>
<evidence type="ECO:0000313" key="5">
    <source>
        <dbReference type="EMBL" id="LAA05393.1"/>
    </source>
</evidence>
<dbReference type="RefSeq" id="XP_042910119.1">
    <property type="nucleotide sequence ID" value="XM_043054185.1"/>
</dbReference>
<dbReference type="InterPro" id="IPR008494">
    <property type="entry name" value="DUF776"/>
</dbReference>
<dbReference type="RefSeq" id="XP_015923245.2">
    <property type="nucleotide sequence ID" value="XM_016067759.3"/>
</dbReference>
<dbReference type="OrthoDB" id="10045817at2759"/>
<dbReference type="KEGG" id="ptep:107451604"/>
<evidence type="ECO:0000256" key="3">
    <source>
        <dbReference type="ARBA" id="ARBA00029721"/>
    </source>
</evidence>
<evidence type="ECO:0000256" key="2">
    <source>
        <dbReference type="ARBA" id="ARBA00022553"/>
    </source>
</evidence>
<dbReference type="AlphaFoldDB" id="A0A2L2YB78"/>
<sequence>MAESEDCQLSALQTEFKKLRVDLNSLGRIEKHTNKCWKTHSGSSREQDTSSSCAHLAKSDPCKCRNVTCGKAISRKKKKHCSKRSLSDKSFTSEINVSHQSGLPDCVQNVNGLATKCCSNKNFLDHRLSFSGQCAAQHASQDHADDINVDELAGYFDNFVYIPKKMSEMAEMMYT</sequence>
<organism evidence="5">
    <name type="scientific">Parasteatoda tepidariorum</name>
    <name type="common">Common house spider</name>
    <name type="synonym">Achaearanea tepidariorum</name>
    <dbReference type="NCBI Taxonomy" id="114398"/>
    <lineage>
        <taxon>Eukaryota</taxon>
        <taxon>Metazoa</taxon>
        <taxon>Ecdysozoa</taxon>
        <taxon>Arthropoda</taxon>
        <taxon>Chelicerata</taxon>
        <taxon>Arachnida</taxon>
        <taxon>Araneae</taxon>
        <taxon>Araneomorphae</taxon>
        <taxon>Entelegynae</taxon>
        <taxon>Araneoidea</taxon>
        <taxon>Theridiidae</taxon>
        <taxon>Parasteatoda</taxon>
    </lineage>
</organism>
<proteinExistence type="evidence at transcript level"/>
<name>A0A2L2YB78_PARTP</name>
<dbReference type="GO" id="GO:0070301">
    <property type="term" value="P:cellular response to hydrogen peroxide"/>
    <property type="evidence" value="ECO:0007669"/>
    <property type="project" value="TreeGrafter"/>
</dbReference>
<protein>
    <recommendedName>
        <fullName evidence="1">Oxidative stress-responsive serine-rich protein 1</fullName>
    </recommendedName>
    <alternativeName>
        <fullName evidence="4">Oxidative stress-responsive protein 1</fullName>
    </alternativeName>
    <alternativeName>
        <fullName evidence="3">Peroxide-inducible transcript 1 protein</fullName>
    </alternativeName>
</protein>
<keyword evidence="2" id="KW-0597">Phosphoprotein</keyword>
<dbReference type="EMBL" id="IAAA01014166">
    <property type="protein sequence ID" value="LAA05393.1"/>
    <property type="molecule type" value="mRNA"/>
</dbReference>
<evidence type="ECO:0000256" key="4">
    <source>
        <dbReference type="ARBA" id="ARBA00031405"/>
    </source>
</evidence>
<dbReference type="RefSeq" id="XP_015923244.2">
    <property type="nucleotide sequence ID" value="XM_016067758.4"/>
</dbReference>
<dbReference type="PANTHER" id="PTHR31383">
    <property type="entry name" value="OXIDATIVE STRESS-RESPONSE SERINE-RICH PROTEIN 1"/>
    <property type="match status" value="1"/>
</dbReference>
<dbReference type="GeneID" id="107451604"/>
<dbReference type="OMA" id="CCWRTHL"/>